<proteinExistence type="predicted"/>
<keyword evidence="2" id="KW-1185">Reference proteome</keyword>
<protein>
    <submittedName>
        <fullName evidence="1">Uncharacterized protein</fullName>
    </submittedName>
</protein>
<organism evidence="1 2">
    <name type="scientific">Acinetobacter phage vB_AbaM_ME3</name>
    <dbReference type="NCBI Taxonomy" id="1837876"/>
    <lineage>
        <taxon>Viruses</taxon>
        <taxon>Duplodnaviria</taxon>
        <taxon>Heunggongvirae</taxon>
        <taxon>Uroviricota</taxon>
        <taxon>Caudoviricetes</taxon>
        <taxon>Metrivirus</taxon>
        <taxon>Metrivirus ME3</taxon>
    </lineage>
</organism>
<dbReference type="EMBL" id="KU935715">
    <property type="protein sequence ID" value="AND75342.1"/>
    <property type="molecule type" value="Genomic_DNA"/>
</dbReference>
<evidence type="ECO:0000313" key="1">
    <source>
        <dbReference type="EMBL" id="AND75342.1"/>
    </source>
</evidence>
<dbReference type="Proteomes" id="UP000225947">
    <property type="component" value="Segment"/>
</dbReference>
<sequence>MSFRADQVTRYKIDDLVKPKNGLFQIYIDHYWVVDNENNVLKYLDRTWQCNSNKELARRFQEKVYPEYSIKKIPIIYAEWKN</sequence>
<gene>
    <name evidence="1" type="ORF">ME3_181</name>
</gene>
<reference evidence="2" key="1">
    <citation type="submission" date="2016-03" db="EMBL/GenBank/DDBJ databases">
        <title>Characterization of Acinetobacter baumannii phage vB_AbaM_ME3.</title>
        <authorList>
            <person name="Buttimer C.T.H."/>
            <person name="Elbreki M."/>
            <person name="Coffey A."/>
        </authorList>
    </citation>
    <scope>NUCLEOTIDE SEQUENCE [LARGE SCALE GENOMIC DNA]</scope>
</reference>
<accession>A0A172Q0G0</accession>
<evidence type="ECO:0000313" key="2">
    <source>
        <dbReference type="Proteomes" id="UP000225947"/>
    </source>
</evidence>
<name>A0A172Q0G0_9CAUD</name>